<sequence>MIHNDVEYWRYLQSLSPGHPDLPSPRICRLLERVFERWKHKPLWLREEQVGHLFRGRRDISKAQRVALERLPVSIQKARAVRRMLEIVTDPVVAATNGTCQIEPDELIAGTLPPFSVGQGKEFIGYLTKDEELRGMLGYLSERSPMGHIVPDHSRVVQRGIRAIIDDCRRRHSKARADTRNFYTSVIESMEAVIYYSNRCADRVEDAIRTLPDDDARRTNLTQVALRLRRVPEHKAETFVESLQSIYIVHCALHWTVEIVPLGRLDQILYPYYQRDLKAGRLTRESAQELVDAFWIKLDERALLNYRHAENRFTPTDGVLTGFVGASNYDQGGLLNQWMQQITIGGVLPNDELKPSDACNVVTELCLESARRLPLNSPTLDLRVHAKTPRAILKMAAKAILSGGASPVLLNDDRIVPALSKHSGFPVPLRTARNYACDGCYETMFAGETEFSFGFVPALACLEYTLNQGANLSGSGTLNLRGEKWSWRTTPASSITSWNDLWQILREHILLGCHRYIHSVLSSYGNKEGIAPSPLLSGLIAGCIERGRDLVAGGANYRIFSPLMTGISTATDSLYAIQRLVFEEQSVALNELVTCLSTDWGKSLIGEEDKRHPAFGQHVSPHRIAHIRQQCSALSKFGFGSQDVDKIAWALLETFCDCVWEAWGHPLHQERLQQLRRRYGKSFNILLTPGVGTFEQYVLAGLFAGASADGRHAREALASDLSPAPVHTDREAEFDSNPIHARVGSLKSSFLSYAHSVMNRLGDGAPVDYNISENFPVSALTEAIERFAKGRGGSIATFTVGDPKTFAAAQKNPEDFNLLRVRMGGWTEFFVALFPAHQSQHRRRPLFTT</sequence>
<dbReference type="Gene3D" id="3.20.70.20">
    <property type="match status" value="1"/>
</dbReference>
<accession>A0A0S4LPH7</accession>
<evidence type="ECO:0000259" key="4">
    <source>
        <dbReference type="PROSITE" id="PS51149"/>
    </source>
</evidence>
<feature type="domain" description="Glycine radical" evidence="4">
    <location>
        <begin position="729"/>
        <end position="849"/>
    </location>
</feature>
<evidence type="ECO:0000313" key="6">
    <source>
        <dbReference type="EMBL" id="CUS37851.1"/>
    </source>
</evidence>
<evidence type="ECO:0000259" key="5">
    <source>
        <dbReference type="PROSITE" id="PS51554"/>
    </source>
</evidence>
<feature type="modified residue" description="Glycine radical" evidence="3">
    <location>
        <position position="825"/>
    </location>
</feature>
<organism evidence="6 7">
    <name type="scientific">Candidatus Nitrospira nitrificans</name>
    <dbReference type="NCBI Taxonomy" id="1742973"/>
    <lineage>
        <taxon>Bacteria</taxon>
        <taxon>Pseudomonadati</taxon>
        <taxon>Nitrospirota</taxon>
        <taxon>Nitrospiria</taxon>
        <taxon>Nitrospirales</taxon>
        <taxon>Nitrospiraceae</taxon>
        <taxon>Nitrospira</taxon>
    </lineage>
</organism>
<proteinExistence type="predicted"/>
<dbReference type="PANTHER" id="PTHR43641:SF2">
    <property type="entry name" value="DEHYDRATASE YBIW-RELATED"/>
    <property type="match status" value="1"/>
</dbReference>
<dbReference type="InterPro" id="IPR051215">
    <property type="entry name" value="GRE"/>
</dbReference>
<keyword evidence="6" id="KW-0808">Transferase</keyword>
<dbReference type="SUPFAM" id="SSF51998">
    <property type="entry name" value="PFL-like glycyl radical enzymes"/>
    <property type="match status" value="1"/>
</dbReference>
<keyword evidence="6" id="KW-0012">Acyltransferase</keyword>
<dbReference type="GO" id="GO:0008861">
    <property type="term" value="F:formate C-acetyltransferase activity"/>
    <property type="evidence" value="ECO:0007669"/>
    <property type="project" value="UniProtKB-EC"/>
</dbReference>
<protein>
    <submittedName>
        <fullName evidence="6">Putative Formate C-acetyltransferase</fullName>
        <ecNumber evidence="6">2.3.1.54</ecNumber>
    </submittedName>
</protein>
<keyword evidence="2" id="KW-0456">Lyase</keyword>
<dbReference type="InterPro" id="IPR001150">
    <property type="entry name" value="Gly_radical"/>
</dbReference>
<evidence type="ECO:0000256" key="1">
    <source>
        <dbReference type="ARBA" id="ARBA00022818"/>
    </source>
</evidence>
<dbReference type="EC" id="2.3.1.54" evidence="6"/>
<dbReference type="Pfam" id="PF02901">
    <property type="entry name" value="PFL-like"/>
    <property type="match status" value="1"/>
</dbReference>
<dbReference type="RefSeq" id="WP_090899621.1">
    <property type="nucleotide sequence ID" value="NZ_CZPZ01000031.1"/>
</dbReference>
<name>A0A0S4LPH7_9BACT</name>
<gene>
    <name evidence="6" type="ORF">COMA2_40058</name>
</gene>
<dbReference type="PANTHER" id="PTHR43641">
    <property type="entry name" value="FORMATE ACETYLTRANSFERASE 3-RELATED"/>
    <property type="match status" value="1"/>
</dbReference>
<dbReference type="OrthoDB" id="9803969at2"/>
<evidence type="ECO:0000313" key="7">
    <source>
        <dbReference type="Proteomes" id="UP000198736"/>
    </source>
</evidence>
<reference evidence="7" key="1">
    <citation type="submission" date="2015-10" db="EMBL/GenBank/DDBJ databases">
        <authorList>
            <person name="Luecker S."/>
            <person name="Luecker S."/>
        </authorList>
    </citation>
    <scope>NUCLEOTIDE SEQUENCE [LARGE SCALE GENOMIC DNA]</scope>
</reference>
<dbReference type="InterPro" id="IPR004184">
    <property type="entry name" value="PFL_dom"/>
</dbReference>
<dbReference type="GO" id="GO:0016829">
    <property type="term" value="F:lyase activity"/>
    <property type="evidence" value="ECO:0007669"/>
    <property type="project" value="UniProtKB-KW"/>
</dbReference>
<feature type="domain" description="PFL" evidence="5">
    <location>
        <begin position="25"/>
        <end position="712"/>
    </location>
</feature>
<evidence type="ECO:0000256" key="3">
    <source>
        <dbReference type="PROSITE-ProRule" id="PRU00493"/>
    </source>
</evidence>
<dbReference type="EMBL" id="CZPZ01000031">
    <property type="protein sequence ID" value="CUS37851.1"/>
    <property type="molecule type" value="Genomic_DNA"/>
</dbReference>
<evidence type="ECO:0000256" key="2">
    <source>
        <dbReference type="ARBA" id="ARBA00023239"/>
    </source>
</evidence>
<dbReference type="GO" id="GO:0005829">
    <property type="term" value="C:cytosol"/>
    <property type="evidence" value="ECO:0007669"/>
    <property type="project" value="TreeGrafter"/>
</dbReference>
<keyword evidence="7" id="KW-1185">Reference proteome</keyword>
<dbReference type="STRING" id="1742973.COMA2_40058"/>
<dbReference type="PROSITE" id="PS51554">
    <property type="entry name" value="PFL"/>
    <property type="match status" value="1"/>
</dbReference>
<dbReference type="Proteomes" id="UP000198736">
    <property type="component" value="Unassembled WGS sequence"/>
</dbReference>
<dbReference type="AlphaFoldDB" id="A0A0S4LPH7"/>
<keyword evidence="1 3" id="KW-0556">Organic radical</keyword>
<dbReference type="PROSITE" id="PS51149">
    <property type="entry name" value="GLY_RADICAL_2"/>
    <property type="match status" value="1"/>
</dbReference>